<dbReference type="EMBL" id="BAAAQR010000008">
    <property type="protein sequence ID" value="GAA2148992.1"/>
    <property type="molecule type" value="Genomic_DNA"/>
</dbReference>
<keyword evidence="2" id="KW-0732">Signal</keyword>
<name>A0ABP5LPT8_9ACTN</name>
<gene>
    <name evidence="3" type="ORF">GCM10009844_28140</name>
</gene>
<feature type="chain" id="PRO_5045591535" description="Ig-like domain-containing protein" evidence="2">
    <location>
        <begin position="30"/>
        <end position="149"/>
    </location>
</feature>
<feature type="signal peptide" evidence="2">
    <location>
        <begin position="1"/>
        <end position="29"/>
    </location>
</feature>
<evidence type="ECO:0000313" key="4">
    <source>
        <dbReference type="Proteomes" id="UP001501771"/>
    </source>
</evidence>
<feature type="region of interest" description="Disordered" evidence="1">
    <location>
        <begin position="29"/>
        <end position="54"/>
    </location>
</feature>
<evidence type="ECO:0000313" key="3">
    <source>
        <dbReference type="EMBL" id="GAA2148992.1"/>
    </source>
</evidence>
<protein>
    <recommendedName>
        <fullName evidence="5">Ig-like domain-containing protein</fullName>
    </recommendedName>
</protein>
<proteinExistence type="predicted"/>
<accession>A0ABP5LPT8</accession>
<evidence type="ECO:0000256" key="1">
    <source>
        <dbReference type="SAM" id="MobiDB-lite"/>
    </source>
</evidence>
<feature type="compositionally biased region" description="Low complexity" evidence="1">
    <location>
        <begin position="29"/>
        <end position="49"/>
    </location>
</feature>
<reference evidence="4" key="1">
    <citation type="journal article" date="2019" name="Int. J. Syst. Evol. Microbiol.">
        <title>The Global Catalogue of Microorganisms (GCM) 10K type strain sequencing project: providing services to taxonomists for standard genome sequencing and annotation.</title>
        <authorList>
            <consortium name="The Broad Institute Genomics Platform"/>
            <consortium name="The Broad Institute Genome Sequencing Center for Infectious Disease"/>
            <person name="Wu L."/>
            <person name="Ma J."/>
        </authorList>
    </citation>
    <scope>NUCLEOTIDE SEQUENCE [LARGE SCALE GENOMIC DNA]</scope>
    <source>
        <strain evidence="4">JCM 16022</strain>
    </source>
</reference>
<evidence type="ECO:0008006" key="5">
    <source>
        <dbReference type="Google" id="ProtNLM"/>
    </source>
</evidence>
<sequence>MRMNRIITGVIGLAMAGLAPLATASTATAATGHEPAAGRTGTASTTAPRESLPPREITSKMVKVSAHKIVFKGKVKGAPKYANKIVRIERRVGKGGSWKLYQKVRSTDLGNWKCQVGAPRTGKWYFRAVTPKTNNYRKSYSDVWYTYTM</sequence>
<evidence type="ECO:0000256" key="2">
    <source>
        <dbReference type="SAM" id="SignalP"/>
    </source>
</evidence>
<comment type="caution">
    <text evidence="3">The sequence shown here is derived from an EMBL/GenBank/DDBJ whole genome shotgun (WGS) entry which is preliminary data.</text>
</comment>
<organism evidence="3 4">
    <name type="scientific">Nocardioides koreensis</name>
    <dbReference type="NCBI Taxonomy" id="433651"/>
    <lineage>
        <taxon>Bacteria</taxon>
        <taxon>Bacillati</taxon>
        <taxon>Actinomycetota</taxon>
        <taxon>Actinomycetes</taxon>
        <taxon>Propionibacteriales</taxon>
        <taxon>Nocardioidaceae</taxon>
        <taxon>Nocardioides</taxon>
    </lineage>
</organism>
<keyword evidence="4" id="KW-1185">Reference proteome</keyword>
<dbReference type="Proteomes" id="UP001501771">
    <property type="component" value="Unassembled WGS sequence"/>
</dbReference>